<sequence>MPSKTQLLAAILALPAALADVITGIPDPAPVGFEQWVSPVIMPAPPVVGTGDWATAVARAKNFVSGLTLEEKINVTTGIDIGGPCTIPRLSWNGLCLQDSPLGVRLAQNVSAFPAGINAAATWDTALIEARGKAMGAEFRGKGVNVALGPMTNMGRQAAAGRNWEGFGADPFLSGVATAATINGIQSNGVIATVKHFIANEQEHFRGGSEASQIYSSNIDDKTFHELYLWPFAEAIHTGVGAVMCAYNKINQTQACQNSKIINGVLKEELGFMGLVMSDWAAMIDGIQPALAGLDMNMPGFFAYGRGPQTEGNPDTATNGWWGANLIEMVKNGSVPEARVDDMVVRTFAAYYKLGQDLGYPEISLKDAVNVQADHYKLIRQIGAASTILLKNTNKALPLAVTNIKRIAILGSDAGPNPDGANACSDRGCSQGTMAMGWGSGTANFPYLIDPLQAITSHIQSIDPTVVIDSVLNDFDLAQVRTVSSLADTCLVFASADSGEGYINVGGNQGDRNNITLWHGGDALISTTAASCANTIVVQHTVGPVTMEAWIDHPNVTAVLYAGVPGQETGNAIVDVLFADGAQATNPSGRLPYTIAKAREDYPADVLYASGVGTPQITYEEGLGIDYRWFDINNITPRFEFGFGLSYTTFGYSSLMIAKTHYRRDAEQQAVVSSSAAASTQSSNATVSASVPASTITASASSISSSASISASVSIATNATSTTSASSASSSPIGQLGGPSALYSQLLSVSFRIENTGSLAGNEVSQLYLTFPDESGEPPKVLRGFSRNFLECGQSKVVRIPLRLKDVSVWDVVSQEWVVPSGTFTVHVGSSSRILPLTGSFTM</sequence>
<comment type="catalytic activity">
    <reaction evidence="1 11">
        <text>Hydrolysis of terminal, non-reducing beta-D-glucosyl residues with release of beta-D-glucose.</text>
        <dbReference type="EC" id="3.2.1.21"/>
    </reaction>
</comment>
<evidence type="ECO:0000256" key="10">
    <source>
        <dbReference type="ARBA" id="ARBA00023326"/>
    </source>
</evidence>
<accession>A0A8H6YHZ2</accession>
<keyword evidence="7" id="KW-0325">Glycoprotein</keyword>
<dbReference type="PANTHER" id="PTHR42715:SF2">
    <property type="entry name" value="BETA-GLUCOSIDASE F-RELATED"/>
    <property type="match status" value="1"/>
</dbReference>
<dbReference type="InterPro" id="IPR026891">
    <property type="entry name" value="Fn3-like"/>
</dbReference>
<feature type="chain" id="PRO_5034426391" description="beta-glucosidase" evidence="12">
    <location>
        <begin position="20"/>
        <end position="843"/>
    </location>
</feature>
<keyword evidence="10 11" id="KW-0624">Polysaccharide degradation</keyword>
<dbReference type="PRINTS" id="PR00133">
    <property type="entry name" value="GLHYDRLASE3"/>
</dbReference>
<dbReference type="InterPro" id="IPR036881">
    <property type="entry name" value="Glyco_hydro_3_C_sf"/>
</dbReference>
<keyword evidence="6" id="KW-0136">Cellulose degradation</keyword>
<dbReference type="InterPro" id="IPR013783">
    <property type="entry name" value="Ig-like_fold"/>
</dbReference>
<dbReference type="InterPro" id="IPR050288">
    <property type="entry name" value="Cellulose_deg_GH3"/>
</dbReference>
<evidence type="ECO:0000313" key="15">
    <source>
        <dbReference type="Proteomes" id="UP000620124"/>
    </source>
</evidence>
<dbReference type="Proteomes" id="UP000620124">
    <property type="component" value="Unassembled WGS sequence"/>
</dbReference>
<evidence type="ECO:0000313" key="14">
    <source>
        <dbReference type="EMBL" id="KAF7358310.1"/>
    </source>
</evidence>
<dbReference type="FunFam" id="3.20.20.300:FF:000002">
    <property type="entry name" value="Probable beta-glucosidase"/>
    <property type="match status" value="1"/>
</dbReference>
<dbReference type="InterPro" id="IPR019800">
    <property type="entry name" value="Glyco_hydro_3_AS"/>
</dbReference>
<dbReference type="EC" id="3.2.1.21" evidence="4 11"/>
<dbReference type="UniPathway" id="UPA00696"/>
<evidence type="ECO:0000256" key="4">
    <source>
        <dbReference type="ARBA" id="ARBA00012744"/>
    </source>
</evidence>
<evidence type="ECO:0000256" key="2">
    <source>
        <dbReference type="ARBA" id="ARBA00004987"/>
    </source>
</evidence>
<comment type="pathway">
    <text evidence="2 11">Glycan metabolism; cellulose degradation.</text>
</comment>
<dbReference type="SMART" id="SM01217">
    <property type="entry name" value="Fn3_like"/>
    <property type="match status" value="1"/>
</dbReference>
<dbReference type="InterPro" id="IPR001764">
    <property type="entry name" value="Glyco_hydro_3_N"/>
</dbReference>
<organism evidence="14 15">
    <name type="scientific">Mycena venus</name>
    <dbReference type="NCBI Taxonomy" id="2733690"/>
    <lineage>
        <taxon>Eukaryota</taxon>
        <taxon>Fungi</taxon>
        <taxon>Dikarya</taxon>
        <taxon>Basidiomycota</taxon>
        <taxon>Agaricomycotina</taxon>
        <taxon>Agaricomycetes</taxon>
        <taxon>Agaricomycetidae</taxon>
        <taxon>Agaricales</taxon>
        <taxon>Marasmiineae</taxon>
        <taxon>Mycenaceae</taxon>
        <taxon>Mycena</taxon>
    </lineage>
</organism>
<dbReference type="GO" id="GO:0008422">
    <property type="term" value="F:beta-glucosidase activity"/>
    <property type="evidence" value="ECO:0007669"/>
    <property type="project" value="UniProtKB-EC"/>
</dbReference>
<dbReference type="InterPro" id="IPR017853">
    <property type="entry name" value="GH"/>
</dbReference>
<dbReference type="PROSITE" id="PS00775">
    <property type="entry name" value="GLYCOSYL_HYDROL_F3"/>
    <property type="match status" value="1"/>
</dbReference>
<dbReference type="OrthoDB" id="416222at2759"/>
<feature type="domain" description="Fibronectin type III-like" evidence="13">
    <location>
        <begin position="763"/>
        <end position="832"/>
    </location>
</feature>
<evidence type="ECO:0000256" key="12">
    <source>
        <dbReference type="SAM" id="SignalP"/>
    </source>
</evidence>
<evidence type="ECO:0000259" key="13">
    <source>
        <dbReference type="SMART" id="SM01217"/>
    </source>
</evidence>
<dbReference type="Gene3D" id="3.40.50.1700">
    <property type="entry name" value="Glycoside hydrolase family 3 C-terminal domain"/>
    <property type="match status" value="1"/>
</dbReference>
<dbReference type="SUPFAM" id="SSF51445">
    <property type="entry name" value="(Trans)glycosidases"/>
    <property type="match status" value="1"/>
</dbReference>
<gene>
    <name evidence="14" type="ORF">MVEN_00880400</name>
</gene>
<proteinExistence type="inferred from homology"/>
<comment type="similarity">
    <text evidence="3 11">Belongs to the glycosyl hydrolase 3 family.</text>
</comment>
<keyword evidence="5 11" id="KW-0378">Hydrolase</keyword>
<dbReference type="Gene3D" id="2.60.40.10">
    <property type="entry name" value="Immunoglobulins"/>
    <property type="match status" value="1"/>
</dbReference>
<evidence type="ECO:0000256" key="7">
    <source>
        <dbReference type="ARBA" id="ARBA00023180"/>
    </source>
</evidence>
<evidence type="ECO:0000256" key="5">
    <source>
        <dbReference type="ARBA" id="ARBA00022801"/>
    </source>
</evidence>
<dbReference type="Pfam" id="PF01915">
    <property type="entry name" value="Glyco_hydro_3_C"/>
    <property type="match status" value="1"/>
</dbReference>
<dbReference type="InterPro" id="IPR036962">
    <property type="entry name" value="Glyco_hydro_3_N_sf"/>
</dbReference>
<dbReference type="Gene3D" id="3.20.20.300">
    <property type="entry name" value="Glycoside hydrolase, family 3, N-terminal domain"/>
    <property type="match status" value="1"/>
</dbReference>
<dbReference type="SUPFAM" id="SSF52279">
    <property type="entry name" value="Beta-D-glucan exohydrolase, C-terminal domain"/>
    <property type="match status" value="1"/>
</dbReference>
<evidence type="ECO:0000256" key="1">
    <source>
        <dbReference type="ARBA" id="ARBA00000448"/>
    </source>
</evidence>
<evidence type="ECO:0000256" key="11">
    <source>
        <dbReference type="RuleBase" id="RU361161"/>
    </source>
</evidence>
<evidence type="ECO:0000256" key="3">
    <source>
        <dbReference type="ARBA" id="ARBA00005336"/>
    </source>
</evidence>
<evidence type="ECO:0000256" key="6">
    <source>
        <dbReference type="ARBA" id="ARBA00023001"/>
    </source>
</evidence>
<evidence type="ECO:0000256" key="8">
    <source>
        <dbReference type="ARBA" id="ARBA00023277"/>
    </source>
</evidence>
<protein>
    <recommendedName>
        <fullName evidence="4 11">beta-glucosidase</fullName>
        <ecNumber evidence="4 11">3.2.1.21</ecNumber>
    </recommendedName>
</protein>
<dbReference type="AlphaFoldDB" id="A0A8H6YHZ2"/>
<feature type="signal peptide" evidence="12">
    <location>
        <begin position="1"/>
        <end position="19"/>
    </location>
</feature>
<keyword evidence="15" id="KW-1185">Reference proteome</keyword>
<reference evidence="14" key="1">
    <citation type="submission" date="2020-05" db="EMBL/GenBank/DDBJ databases">
        <title>Mycena genomes resolve the evolution of fungal bioluminescence.</title>
        <authorList>
            <person name="Tsai I.J."/>
        </authorList>
    </citation>
    <scope>NUCLEOTIDE SEQUENCE</scope>
    <source>
        <strain evidence="14">CCC161011</strain>
    </source>
</reference>
<evidence type="ECO:0000256" key="9">
    <source>
        <dbReference type="ARBA" id="ARBA00023295"/>
    </source>
</evidence>
<keyword evidence="12" id="KW-0732">Signal</keyword>
<dbReference type="Pfam" id="PF00933">
    <property type="entry name" value="Glyco_hydro_3"/>
    <property type="match status" value="1"/>
</dbReference>
<keyword evidence="8 11" id="KW-0119">Carbohydrate metabolism</keyword>
<dbReference type="EMBL" id="JACAZI010000006">
    <property type="protein sequence ID" value="KAF7358310.1"/>
    <property type="molecule type" value="Genomic_DNA"/>
</dbReference>
<comment type="caution">
    <text evidence="14">The sequence shown here is derived from an EMBL/GenBank/DDBJ whole genome shotgun (WGS) entry which is preliminary data.</text>
</comment>
<dbReference type="FunFam" id="3.40.50.1700:FF:000003">
    <property type="entry name" value="Probable beta-glucosidase"/>
    <property type="match status" value="1"/>
</dbReference>
<dbReference type="Pfam" id="PF14310">
    <property type="entry name" value="Fn3-like"/>
    <property type="match status" value="1"/>
</dbReference>
<name>A0A8H6YHZ2_9AGAR</name>
<dbReference type="GO" id="GO:0030245">
    <property type="term" value="P:cellulose catabolic process"/>
    <property type="evidence" value="ECO:0007669"/>
    <property type="project" value="UniProtKB-UniPathway"/>
</dbReference>
<keyword evidence="9 11" id="KW-0326">Glycosidase</keyword>
<dbReference type="PANTHER" id="PTHR42715">
    <property type="entry name" value="BETA-GLUCOSIDASE"/>
    <property type="match status" value="1"/>
</dbReference>
<dbReference type="InterPro" id="IPR002772">
    <property type="entry name" value="Glyco_hydro_3_C"/>
</dbReference>